<reference evidence="3" key="1">
    <citation type="submission" date="2013-09" db="EMBL/GenBank/DDBJ databases">
        <title>The Genome Sequence of Anopheles maculatus species B.</title>
        <authorList>
            <consortium name="The Broad Institute Genomics Platform"/>
            <person name="Neafsey D.E."/>
            <person name="Besansky N."/>
            <person name="Howell P."/>
            <person name="Walton C."/>
            <person name="Young S.K."/>
            <person name="Zeng Q."/>
            <person name="Gargeya S."/>
            <person name="Fitzgerald M."/>
            <person name="Haas B."/>
            <person name="Abouelleil A."/>
            <person name="Allen A.W."/>
            <person name="Alvarado L."/>
            <person name="Arachchi H.M."/>
            <person name="Berlin A.M."/>
            <person name="Chapman S.B."/>
            <person name="Gainer-Dewar J."/>
            <person name="Goldberg J."/>
            <person name="Griggs A."/>
            <person name="Gujja S."/>
            <person name="Hansen M."/>
            <person name="Howarth C."/>
            <person name="Imamovic A."/>
            <person name="Ireland A."/>
            <person name="Larimer J."/>
            <person name="McCowan C."/>
            <person name="Murphy C."/>
            <person name="Pearson M."/>
            <person name="Poon T.W."/>
            <person name="Priest M."/>
            <person name="Roberts A."/>
            <person name="Saif S."/>
            <person name="Shea T."/>
            <person name="Sisk P."/>
            <person name="Sykes S."/>
            <person name="Wortman J."/>
            <person name="Nusbaum C."/>
            <person name="Birren B."/>
        </authorList>
    </citation>
    <scope>NUCLEOTIDE SEQUENCE [LARGE SCALE GENOMIC DNA]</scope>
    <source>
        <strain evidence="3">maculatus3</strain>
    </source>
</reference>
<dbReference type="Proteomes" id="UP000075901">
    <property type="component" value="Unassembled WGS sequence"/>
</dbReference>
<sequence length="201" mass="22517">MSVVQLITGQFKIVNLVNDANLTFPSNATSRSVNFVQIKPILMVSSSTSAEPPTKSTNDTARALQQEMVANKFIKLSIVNSTTTGNKTRDRKIQQTMRTNARQNELPAGDWSKTADRPLTNIGKFATVVGYAKRSKIRSTSRTDEPENSITPVAAESSGSKVRRHKYRNFKSRCRCERIWNCARLQISVARCAPDYFMCCF</sequence>
<evidence type="ECO:0000313" key="2">
    <source>
        <dbReference type="EnsemblMetazoa" id="AMAM008494-PA"/>
    </source>
</evidence>
<organism evidence="2 3">
    <name type="scientific">Anopheles maculatus</name>
    <dbReference type="NCBI Taxonomy" id="74869"/>
    <lineage>
        <taxon>Eukaryota</taxon>
        <taxon>Metazoa</taxon>
        <taxon>Ecdysozoa</taxon>
        <taxon>Arthropoda</taxon>
        <taxon>Hexapoda</taxon>
        <taxon>Insecta</taxon>
        <taxon>Pterygota</taxon>
        <taxon>Neoptera</taxon>
        <taxon>Endopterygota</taxon>
        <taxon>Diptera</taxon>
        <taxon>Nematocera</taxon>
        <taxon>Culicoidea</taxon>
        <taxon>Culicidae</taxon>
        <taxon>Anophelinae</taxon>
        <taxon>Anopheles</taxon>
        <taxon>Anopheles maculatus group</taxon>
    </lineage>
</organism>
<accession>A0A182SKC9</accession>
<dbReference type="EnsemblMetazoa" id="AMAM008494-RA">
    <property type="protein sequence ID" value="AMAM008494-PA"/>
    <property type="gene ID" value="AMAM008494"/>
</dbReference>
<dbReference type="VEuPathDB" id="VectorBase:AMAM008494"/>
<keyword evidence="3" id="KW-1185">Reference proteome</keyword>
<reference evidence="2" key="2">
    <citation type="submission" date="2020-05" db="UniProtKB">
        <authorList>
            <consortium name="EnsemblMetazoa"/>
        </authorList>
    </citation>
    <scope>IDENTIFICATION</scope>
    <source>
        <strain evidence="2">maculatus3</strain>
    </source>
</reference>
<name>A0A182SKC9_9DIPT</name>
<evidence type="ECO:0000256" key="1">
    <source>
        <dbReference type="SAM" id="MobiDB-lite"/>
    </source>
</evidence>
<dbReference type="AlphaFoldDB" id="A0A182SKC9"/>
<proteinExistence type="predicted"/>
<feature type="region of interest" description="Disordered" evidence="1">
    <location>
        <begin position="138"/>
        <end position="162"/>
    </location>
</feature>
<protein>
    <submittedName>
        <fullName evidence="2">Uncharacterized protein</fullName>
    </submittedName>
</protein>
<evidence type="ECO:0000313" key="3">
    <source>
        <dbReference type="Proteomes" id="UP000075901"/>
    </source>
</evidence>